<dbReference type="OrthoDB" id="2659794at2"/>
<comment type="caution">
    <text evidence="2">The sequence shown here is derived from an EMBL/GenBank/DDBJ whole genome shotgun (WGS) entry which is preliminary data.</text>
</comment>
<evidence type="ECO:0000256" key="1">
    <source>
        <dbReference type="SAM" id="MobiDB-lite"/>
    </source>
</evidence>
<evidence type="ECO:0000313" key="3">
    <source>
        <dbReference type="Proteomes" id="UP000325218"/>
    </source>
</evidence>
<dbReference type="AlphaFoldDB" id="A0A5D0CTC8"/>
<feature type="region of interest" description="Disordered" evidence="1">
    <location>
        <begin position="29"/>
        <end position="59"/>
    </location>
</feature>
<dbReference type="Proteomes" id="UP000325218">
    <property type="component" value="Unassembled WGS sequence"/>
</dbReference>
<gene>
    <name evidence="2" type="ORF">FRY98_09425</name>
</gene>
<accession>A0A5D0CTC8</accession>
<organism evidence="2 3">
    <name type="scientific">Paenibacillus faecis</name>
    <dbReference type="NCBI Taxonomy" id="862114"/>
    <lineage>
        <taxon>Bacteria</taxon>
        <taxon>Bacillati</taxon>
        <taxon>Bacillota</taxon>
        <taxon>Bacilli</taxon>
        <taxon>Bacillales</taxon>
        <taxon>Paenibacillaceae</taxon>
        <taxon>Paenibacillus</taxon>
    </lineage>
</organism>
<name>A0A5D0CTC8_9BACL</name>
<keyword evidence="3" id="KW-1185">Reference proteome</keyword>
<feature type="region of interest" description="Disordered" evidence="1">
    <location>
        <begin position="105"/>
        <end position="126"/>
    </location>
</feature>
<dbReference type="EMBL" id="VSDO01000002">
    <property type="protein sequence ID" value="TYA12910.1"/>
    <property type="molecule type" value="Genomic_DNA"/>
</dbReference>
<protein>
    <submittedName>
        <fullName evidence="2">Uncharacterized protein</fullName>
    </submittedName>
</protein>
<dbReference type="RefSeq" id="WP_148451511.1">
    <property type="nucleotide sequence ID" value="NZ_VSDO01000002.1"/>
</dbReference>
<evidence type="ECO:0000313" key="2">
    <source>
        <dbReference type="EMBL" id="TYA12910.1"/>
    </source>
</evidence>
<sequence length="174" mass="17118">MGKPLKRGLLYGVLLIAGVTLGMQMAEPEPQANGWSPNGGIPAGSGTIQPGAAGAQGTWSPTSGYSGNVQAPGYGYGYPGADGSGYSGYIGTGAGAATGAFPGPGGTGSAVPSPGGAQGAPQGNGVLQTPADLLLPAPEAPAVDRFADKAAHLLQQVSRKSIHWFASWFGPSPE</sequence>
<reference evidence="2 3" key="1">
    <citation type="submission" date="2019-08" db="EMBL/GenBank/DDBJ databases">
        <title>Genome sequencing of Paenibacillus faecis DSM 23593(T).</title>
        <authorList>
            <person name="Kook J.-K."/>
            <person name="Park S.-N."/>
            <person name="Lim Y.K."/>
        </authorList>
    </citation>
    <scope>NUCLEOTIDE SEQUENCE [LARGE SCALE GENOMIC DNA]</scope>
    <source>
        <strain evidence="2 3">DSM 23593</strain>
    </source>
</reference>
<feature type="compositionally biased region" description="Low complexity" evidence="1">
    <location>
        <begin position="109"/>
        <end position="126"/>
    </location>
</feature>
<proteinExistence type="predicted"/>